<proteinExistence type="predicted"/>
<reference evidence="2 3" key="1">
    <citation type="submission" date="2019-03" db="EMBL/GenBank/DDBJ databases">
        <title>Genomic Encyclopedia of Type Strains, Phase IV (KMG-IV): sequencing the most valuable type-strain genomes for metagenomic binning, comparative biology and taxonomic classification.</title>
        <authorList>
            <person name="Goeker M."/>
        </authorList>
    </citation>
    <scope>NUCLEOTIDE SEQUENCE [LARGE SCALE GENOMIC DNA]</scope>
    <source>
        <strain evidence="2 3">DSM 18792</strain>
    </source>
</reference>
<dbReference type="OrthoDB" id="1118849at2"/>
<evidence type="ECO:0000313" key="3">
    <source>
        <dbReference type="Proteomes" id="UP000295455"/>
    </source>
</evidence>
<dbReference type="PANTHER" id="PTHR34387">
    <property type="entry name" value="SLR1258 PROTEIN"/>
    <property type="match status" value="1"/>
</dbReference>
<feature type="signal peptide" evidence="1">
    <location>
        <begin position="1"/>
        <end position="21"/>
    </location>
</feature>
<dbReference type="PANTHER" id="PTHR34387:SF1">
    <property type="entry name" value="PERIPLASMIC IMMUNOGENIC PROTEIN"/>
    <property type="match status" value="1"/>
</dbReference>
<sequence length="239" mass="27304">MKLKTSPAFLFLSLTAFISFSQTQGKNFIDQPYIEVTGQIETEIIPNEIYINIILNENDKRGKVSVEDQENQMISILKSLNIDMDHNFSIIDFDGYYKRKVFGDNEVSKIKRYELIVKDGKTLGKVYEALDRIDLSNISIIKVSHSEIEKFKREAKIEALKVAKEKAKSYAEAINQNIGKALFIQETNSYNNSQYENNLNVLNEVVVVGYGTNKQEKIQDLKIKTITITASVMAKFILN</sequence>
<evidence type="ECO:0000313" key="2">
    <source>
        <dbReference type="EMBL" id="TCL68999.1"/>
    </source>
</evidence>
<evidence type="ECO:0008006" key="4">
    <source>
        <dbReference type="Google" id="ProtNLM"/>
    </source>
</evidence>
<dbReference type="RefSeq" id="WP_132214390.1">
    <property type="nucleotide sequence ID" value="NZ_OX156936.1"/>
</dbReference>
<comment type="caution">
    <text evidence="2">The sequence shown here is derived from an EMBL/GenBank/DDBJ whole genome shotgun (WGS) entry which is preliminary data.</text>
</comment>
<dbReference type="InterPro" id="IPR007497">
    <property type="entry name" value="SIMPL/DUF541"/>
</dbReference>
<organism evidence="2 3">
    <name type="scientific">Mariniflexile fucanivorans</name>
    <dbReference type="NCBI Taxonomy" id="264023"/>
    <lineage>
        <taxon>Bacteria</taxon>
        <taxon>Pseudomonadati</taxon>
        <taxon>Bacteroidota</taxon>
        <taxon>Flavobacteriia</taxon>
        <taxon>Flavobacteriales</taxon>
        <taxon>Flavobacteriaceae</taxon>
        <taxon>Mariniflexile</taxon>
    </lineage>
</organism>
<accession>A0A4R1RRS8</accession>
<feature type="chain" id="PRO_5020211998" description="Secreted protein" evidence="1">
    <location>
        <begin position="22"/>
        <end position="239"/>
    </location>
</feature>
<evidence type="ECO:0000256" key="1">
    <source>
        <dbReference type="SAM" id="SignalP"/>
    </source>
</evidence>
<dbReference type="EMBL" id="SLUP01000001">
    <property type="protein sequence ID" value="TCL68999.1"/>
    <property type="molecule type" value="Genomic_DNA"/>
</dbReference>
<dbReference type="InterPro" id="IPR052022">
    <property type="entry name" value="26kDa_periplasmic_antigen"/>
</dbReference>
<dbReference type="AlphaFoldDB" id="A0A4R1RRS8"/>
<keyword evidence="3" id="KW-1185">Reference proteome</keyword>
<dbReference type="Pfam" id="PF04402">
    <property type="entry name" value="SIMPL"/>
    <property type="match status" value="1"/>
</dbReference>
<protein>
    <recommendedName>
        <fullName evidence="4">Secreted protein</fullName>
    </recommendedName>
</protein>
<gene>
    <name evidence="2" type="ORF">EV196_101427</name>
</gene>
<name>A0A4R1RRS8_9FLAO</name>
<keyword evidence="1" id="KW-0732">Signal</keyword>
<dbReference type="GO" id="GO:0006974">
    <property type="term" value="P:DNA damage response"/>
    <property type="evidence" value="ECO:0007669"/>
    <property type="project" value="TreeGrafter"/>
</dbReference>
<dbReference type="Gene3D" id="3.30.110.170">
    <property type="entry name" value="Protein of unknown function (DUF541), domain 1"/>
    <property type="match status" value="1"/>
</dbReference>
<dbReference type="Proteomes" id="UP000295455">
    <property type="component" value="Unassembled WGS sequence"/>
</dbReference>